<dbReference type="FunFam" id="3.40.50.1820:FF:000205">
    <property type="entry name" value="Non-haem bromoperoxidase BPO-A2"/>
    <property type="match status" value="1"/>
</dbReference>
<dbReference type="STRING" id="1385521.N803_09380"/>
<organism evidence="4 5">
    <name type="scientific">Knoellia subterranea KCTC 19937</name>
    <dbReference type="NCBI Taxonomy" id="1385521"/>
    <lineage>
        <taxon>Bacteria</taxon>
        <taxon>Bacillati</taxon>
        <taxon>Actinomycetota</taxon>
        <taxon>Actinomycetes</taxon>
        <taxon>Micrococcales</taxon>
        <taxon>Intrasporangiaceae</taxon>
        <taxon>Knoellia</taxon>
    </lineage>
</organism>
<keyword evidence="5" id="KW-1185">Reference proteome</keyword>
<proteinExistence type="inferred from homology"/>
<name>A0A0A0JFC2_9MICO</name>
<evidence type="ECO:0000313" key="4">
    <source>
        <dbReference type="EMBL" id="KGN36100.1"/>
    </source>
</evidence>
<evidence type="ECO:0000256" key="1">
    <source>
        <dbReference type="ARBA" id="ARBA00022559"/>
    </source>
</evidence>
<evidence type="ECO:0000313" key="5">
    <source>
        <dbReference type="Proteomes" id="UP000030011"/>
    </source>
</evidence>
<dbReference type="InterPro" id="IPR000073">
    <property type="entry name" value="AB_hydrolase_1"/>
</dbReference>
<keyword evidence="1" id="KW-0575">Peroxidase</keyword>
<reference evidence="4 5" key="1">
    <citation type="submission" date="2013-08" db="EMBL/GenBank/DDBJ databases">
        <title>The genome sequence of Knoellia subterranea.</title>
        <authorList>
            <person name="Zhu W."/>
            <person name="Wang G."/>
        </authorList>
    </citation>
    <scope>NUCLEOTIDE SEQUENCE [LARGE SCALE GENOMIC DNA]</scope>
    <source>
        <strain evidence="4 5">KCTC 19937</strain>
    </source>
</reference>
<dbReference type="GO" id="GO:0004601">
    <property type="term" value="F:peroxidase activity"/>
    <property type="evidence" value="ECO:0007669"/>
    <property type="project" value="UniProtKB-KW"/>
</dbReference>
<dbReference type="PANTHER" id="PTHR43433:SF4">
    <property type="entry name" value="NON-HEME CHLOROPEROXIDASE-RELATED"/>
    <property type="match status" value="1"/>
</dbReference>
<sequence>MPDATNVTLHHEDTGGDGRPVVLIHGWPLSGASWKDTVPALTDAGLRVITYDRRGFGQSDPAPDDRYDYDSLAADLADLMERLDLRDASLVGFSMGGGEVARYVGNYGTDRVHSVAFAAAIPPWLEKSDANPDGGLPPEQAAALQDGLSADRVGFLEGFTTNFFSAHGDLKVTEEQLAEAREQAAQADLDAALACIHSWLTDFTDDIAAITVPTLVIHGDADAIVPLEVSGQRTHEQVRGSELVVIKDGPHGINTSHVEEFNAALVEFLGR</sequence>
<dbReference type="Proteomes" id="UP000030011">
    <property type="component" value="Unassembled WGS sequence"/>
</dbReference>
<dbReference type="OrthoDB" id="9785847at2"/>
<dbReference type="EMBL" id="AVPK01000016">
    <property type="protein sequence ID" value="KGN36100.1"/>
    <property type="molecule type" value="Genomic_DNA"/>
</dbReference>
<dbReference type="Pfam" id="PF00561">
    <property type="entry name" value="Abhydrolase_1"/>
    <property type="match status" value="1"/>
</dbReference>
<dbReference type="RefSeq" id="WP_035907433.1">
    <property type="nucleotide sequence ID" value="NZ_AVPK01000016.1"/>
</dbReference>
<gene>
    <name evidence="4" type="ORF">N803_09380</name>
</gene>
<accession>A0A0A0JFC2</accession>
<evidence type="ECO:0000256" key="2">
    <source>
        <dbReference type="ARBA" id="ARBA00038128"/>
    </source>
</evidence>
<protein>
    <submittedName>
        <fullName evidence="4">Arylesterase</fullName>
    </submittedName>
</protein>
<comment type="similarity">
    <text evidence="2">Belongs to the AB hydrolase superfamily. Bacterial non-heme haloperoxidase / perhydrolase family.</text>
</comment>
<dbReference type="AlphaFoldDB" id="A0A0A0JFC2"/>
<evidence type="ECO:0000259" key="3">
    <source>
        <dbReference type="Pfam" id="PF00561"/>
    </source>
</evidence>
<dbReference type="InterPro" id="IPR000639">
    <property type="entry name" value="Epox_hydrolase-like"/>
</dbReference>
<comment type="caution">
    <text evidence="4">The sequence shown here is derived from an EMBL/GenBank/DDBJ whole genome shotgun (WGS) entry which is preliminary data.</text>
</comment>
<dbReference type="InterPro" id="IPR050471">
    <property type="entry name" value="AB_hydrolase"/>
</dbReference>
<dbReference type="PANTHER" id="PTHR43433">
    <property type="entry name" value="HYDROLASE, ALPHA/BETA FOLD FAMILY PROTEIN"/>
    <property type="match status" value="1"/>
</dbReference>
<dbReference type="SUPFAM" id="SSF53474">
    <property type="entry name" value="alpha/beta-Hydrolases"/>
    <property type="match status" value="1"/>
</dbReference>
<feature type="domain" description="AB hydrolase-1" evidence="3">
    <location>
        <begin position="20"/>
        <end position="253"/>
    </location>
</feature>
<keyword evidence="1" id="KW-0560">Oxidoreductase</keyword>
<dbReference type="PRINTS" id="PR00111">
    <property type="entry name" value="ABHYDROLASE"/>
</dbReference>
<dbReference type="PRINTS" id="PR00412">
    <property type="entry name" value="EPOXHYDRLASE"/>
</dbReference>
<dbReference type="eggNOG" id="COG2267">
    <property type="taxonomic scope" value="Bacteria"/>
</dbReference>
<dbReference type="Gene3D" id="3.40.50.1820">
    <property type="entry name" value="alpha/beta hydrolase"/>
    <property type="match status" value="1"/>
</dbReference>
<dbReference type="InterPro" id="IPR029058">
    <property type="entry name" value="AB_hydrolase_fold"/>
</dbReference>